<dbReference type="Gene3D" id="2.40.50.90">
    <property type="match status" value="1"/>
</dbReference>
<dbReference type="OrthoDB" id="7469880at2"/>
<comment type="caution">
    <text evidence="3">The sequence shown here is derived from an EMBL/GenBank/DDBJ whole genome shotgun (WGS) entry which is preliminary data.</text>
</comment>
<evidence type="ECO:0000313" key="3">
    <source>
        <dbReference type="EMBL" id="RAX42376.1"/>
    </source>
</evidence>
<evidence type="ECO:0000259" key="2">
    <source>
        <dbReference type="PROSITE" id="PS50830"/>
    </source>
</evidence>
<sequence length="144" mass="16054">MIIRSLALTSVAIAAIAMLPHAGLAQSTPKHFTICEEGIRRIDCVVDGDTFWMDGIKIRIADIDAPETHPARCDSEQQLGDAATRRLQDLLNAGPFELAAADRDQDLYGRKLRIVERDSQSIGVELVSEGLARKWEGHRRPWCY</sequence>
<gene>
    <name evidence="3" type="ORF">DQ393_05915</name>
</gene>
<accession>A0A329YG75</accession>
<reference evidence="3 4" key="1">
    <citation type="submission" date="2018-06" db="EMBL/GenBank/DDBJ databases">
        <title>Whole Genome Sequence of an efficient microsymbiont, Rhizobium tropici.</title>
        <authorList>
            <person name="Srinivasan R."/>
            <person name="Singh H.V."/>
            <person name="Srivastava R."/>
            <person name="Kumari B."/>
            <person name="Radhakrishna A."/>
        </authorList>
    </citation>
    <scope>NUCLEOTIDE SEQUENCE [LARGE SCALE GENOMIC DNA]</scope>
    <source>
        <strain evidence="3 4">IGFRI Rhizo-19</strain>
    </source>
</reference>
<dbReference type="EMBL" id="QMKK01000022">
    <property type="protein sequence ID" value="RAX42376.1"/>
    <property type="molecule type" value="Genomic_DNA"/>
</dbReference>
<feature type="chain" id="PRO_5016439188" evidence="1">
    <location>
        <begin position="26"/>
        <end position="144"/>
    </location>
</feature>
<feature type="signal peptide" evidence="1">
    <location>
        <begin position="1"/>
        <end position="25"/>
    </location>
</feature>
<dbReference type="InterPro" id="IPR035437">
    <property type="entry name" value="SNase_OB-fold_sf"/>
</dbReference>
<keyword evidence="1" id="KW-0732">Signal</keyword>
<evidence type="ECO:0000256" key="1">
    <source>
        <dbReference type="SAM" id="SignalP"/>
    </source>
</evidence>
<proteinExistence type="predicted"/>
<protein>
    <submittedName>
        <fullName evidence="3">Thermonuclease family protein</fullName>
    </submittedName>
</protein>
<dbReference type="InterPro" id="IPR016071">
    <property type="entry name" value="Staphylococal_nuclease_OB-fold"/>
</dbReference>
<organism evidence="3 4">
    <name type="scientific">Rhizobium tropici</name>
    <dbReference type="NCBI Taxonomy" id="398"/>
    <lineage>
        <taxon>Bacteria</taxon>
        <taxon>Pseudomonadati</taxon>
        <taxon>Pseudomonadota</taxon>
        <taxon>Alphaproteobacteria</taxon>
        <taxon>Hyphomicrobiales</taxon>
        <taxon>Rhizobiaceae</taxon>
        <taxon>Rhizobium/Agrobacterium group</taxon>
        <taxon>Rhizobium</taxon>
    </lineage>
</organism>
<name>A0A329YG75_RHITR</name>
<dbReference type="Proteomes" id="UP000251205">
    <property type="component" value="Unassembled WGS sequence"/>
</dbReference>
<dbReference type="SUPFAM" id="SSF50199">
    <property type="entry name" value="Staphylococcal nuclease"/>
    <property type="match status" value="1"/>
</dbReference>
<dbReference type="Pfam" id="PF00565">
    <property type="entry name" value="SNase"/>
    <property type="match status" value="1"/>
</dbReference>
<dbReference type="AlphaFoldDB" id="A0A329YG75"/>
<dbReference type="PROSITE" id="PS50830">
    <property type="entry name" value="TNASE_3"/>
    <property type="match status" value="1"/>
</dbReference>
<feature type="domain" description="TNase-like" evidence="2">
    <location>
        <begin position="36"/>
        <end position="144"/>
    </location>
</feature>
<evidence type="ECO:0000313" key="4">
    <source>
        <dbReference type="Proteomes" id="UP000251205"/>
    </source>
</evidence>